<reference evidence="1 2" key="1">
    <citation type="journal article" date="2012" name="J. Bacteriol.">
        <title>Genome Sequence of the Halotolerant Bacterium Imtechella halotolerans K1T.</title>
        <authorList>
            <person name="Kumar S."/>
            <person name="Vikram S."/>
            <person name="Subramanian S."/>
            <person name="Raghava G.P."/>
            <person name="Pinnaka A.K."/>
        </authorList>
    </citation>
    <scope>NUCLEOTIDE SEQUENCE [LARGE SCALE GENOMIC DNA]</scope>
    <source>
        <strain evidence="1 2">K1</strain>
    </source>
</reference>
<dbReference type="eggNOG" id="ENOG5032YHX">
    <property type="taxonomic scope" value="Bacteria"/>
</dbReference>
<name>I0WG48_9FLAO</name>
<dbReference type="OrthoDB" id="1144359at2"/>
<gene>
    <name evidence="1" type="ORF">W5A_06366</name>
</gene>
<dbReference type="RefSeq" id="WP_008238591.1">
    <property type="nucleotide sequence ID" value="NZ_AJJU01000005.1"/>
</dbReference>
<proteinExistence type="predicted"/>
<accession>I0WG48</accession>
<organism evidence="1 2">
    <name type="scientific">Imtechella halotolerans K1</name>
    <dbReference type="NCBI Taxonomy" id="946077"/>
    <lineage>
        <taxon>Bacteria</taxon>
        <taxon>Pseudomonadati</taxon>
        <taxon>Bacteroidota</taxon>
        <taxon>Flavobacteriia</taxon>
        <taxon>Flavobacteriales</taxon>
        <taxon>Flavobacteriaceae</taxon>
        <taxon>Imtechella</taxon>
    </lineage>
</organism>
<evidence type="ECO:0000313" key="2">
    <source>
        <dbReference type="Proteomes" id="UP000005938"/>
    </source>
</evidence>
<sequence>MLTPSIHTTYLKEVLLDFGKIHIYNNFMLAEINEEIVLDMEKCAQIVNISEIYFRHKNFAYITLRRNSYSVDPIIYLEVSHIKNLKAFAIVSSKETDYYNIKIEKHFLQKPLEIFQTVPEAIAWVETIL</sequence>
<comment type="caution">
    <text evidence="1">The sequence shown here is derived from an EMBL/GenBank/DDBJ whole genome shotgun (WGS) entry which is preliminary data.</text>
</comment>
<protein>
    <recommendedName>
        <fullName evidence="3">STAS/SEC14 domain-containing protein</fullName>
    </recommendedName>
</protein>
<dbReference type="EMBL" id="AJJU01000005">
    <property type="protein sequence ID" value="EID75364.1"/>
    <property type="molecule type" value="Genomic_DNA"/>
</dbReference>
<dbReference type="SUPFAM" id="SSF52091">
    <property type="entry name" value="SpoIIaa-like"/>
    <property type="match status" value="1"/>
</dbReference>
<dbReference type="Proteomes" id="UP000005938">
    <property type="component" value="Unassembled WGS sequence"/>
</dbReference>
<evidence type="ECO:0000313" key="1">
    <source>
        <dbReference type="EMBL" id="EID75364.1"/>
    </source>
</evidence>
<dbReference type="STRING" id="946077.W5A_06366"/>
<dbReference type="InterPro" id="IPR036513">
    <property type="entry name" value="STAS_dom_sf"/>
</dbReference>
<evidence type="ECO:0008006" key="3">
    <source>
        <dbReference type="Google" id="ProtNLM"/>
    </source>
</evidence>
<dbReference type="AlphaFoldDB" id="I0WG48"/>
<keyword evidence="2" id="KW-1185">Reference proteome</keyword>